<reference evidence="1" key="1">
    <citation type="submission" date="2018-05" db="EMBL/GenBank/DDBJ databases">
        <authorList>
            <person name="Lanie J.A."/>
            <person name="Ng W.-L."/>
            <person name="Kazmierczak K.M."/>
            <person name="Andrzejewski T.M."/>
            <person name="Davidsen T.M."/>
            <person name="Wayne K.J."/>
            <person name="Tettelin H."/>
            <person name="Glass J.I."/>
            <person name="Rusch D."/>
            <person name="Podicherti R."/>
            <person name="Tsui H.-C.T."/>
            <person name="Winkler M.E."/>
        </authorList>
    </citation>
    <scope>NUCLEOTIDE SEQUENCE</scope>
</reference>
<dbReference type="AlphaFoldDB" id="A0A381XLT6"/>
<name>A0A381XLT6_9ZZZZ</name>
<sequence length="414" mass="47348">VSQKEIKMTLGNVAHAGLKKEFDIALSKKLCPPRKNHLNNVFEKRIVTSVDNIIIQDENEVSYQPRENINVLSNVNDLTPSFRYKGWLHDQKPLVCTTSKSVKGKFVLRRGFNRYETVTNRLGWKFIIIDVYKESANVRDNILFAYQDNNGNLPSAPNKDIDFVKGAVQFIDETNVDQSDDKAIIAFLEEIVKDEDGIPMRTQDEIVNYLPLMDEEGHQIGKVVNKGCLLYKVRLKRGRVKTLRPLDGTGANALLHSLNLPWAGDKGIQSVDNSTMELGYAFEKNNSLHRILWDGLKYYAKYQKPVFLFGYVQNPSSTTLESDRRTCYKHYKGFIQECELRFSNTLDTSDLTKFLEWKFDEIFPWGGFIPQDESINKDGNKTESGLVKYIWPVAGGKPMEVNNLDEFLLQAKAS</sequence>
<dbReference type="EMBL" id="UINC01015645">
    <property type="protein sequence ID" value="SVA65744.1"/>
    <property type="molecule type" value="Genomic_DNA"/>
</dbReference>
<protein>
    <submittedName>
        <fullName evidence="1">Uncharacterized protein</fullName>
    </submittedName>
</protein>
<feature type="non-terminal residue" evidence="1">
    <location>
        <position position="1"/>
    </location>
</feature>
<gene>
    <name evidence="1" type="ORF">METZ01_LOCUS118598</name>
</gene>
<accession>A0A381XLT6</accession>
<evidence type="ECO:0000313" key="1">
    <source>
        <dbReference type="EMBL" id="SVA65744.1"/>
    </source>
</evidence>
<organism evidence="1">
    <name type="scientific">marine metagenome</name>
    <dbReference type="NCBI Taxonomy" id="408172"/>
    <lineage>
        <taxon>unclassified sequences</taxon>
        <taxon>metagenomes</taxon>
        <taxon>ecological metagenomes</taxon>
    </lineage>
</organism>
<proteinExistence type="predicted"/>